<organism evidence="2 3">
    <name type="scientific">Sporosarcina globispora</name>
    <name type="common">Bacillus globisporus</name>
    <dbReference type="NCBI Taxonomy" id="1459"/>
    <lineage>
        <taxon>Bacteria</taxon>
        <taxon>Bacillati</taxon>
        <taxon>Bacillota</taxon>
        <taxon>Bacilli</taxon>
        <taxon>Bacillales</taxon>
        <taxon>Caryophanaceae</taxon>
        <taxon>Sporosarcina</taxon>
    </lineage>
</organism>
<keyword evidence="3" id="KW-1185">Reference proteome</keyword>
<dbReference type="GO" id="GO:0016301">
    <property type="term" value="F:kinase activity"/>
    <property type="evidence" value="ECO:0007669"/>
    <property type="project" value="UniProtKB-KW"/>
</dbReference>
<comment type="caution">
    <text evidence="2">The sequence shown here is derived from an EMBL/GenBank/DDBJ whole genome shotgun (WGS) entry which is preliminary data.</text>
</comment>
<dbReference type="OrthoDB" id="9796533at2"/>
<dbReference type="Proteomes" id="UP000037109">
    <property type="component" value="Unassembled WGS sequence"/>
</dbReference>
<dbReference type="SUPFAM" id="SSF53067">
    <property type="entry name" value="Actin-like ATPase domain"/>
    <property type="match status" value="1"/>
</dbReference>
<accession>A0A0M0GG76</accession>
<evidence type="ECO:0000313" key="2">
    <source>
        <dbReference type="EMBL" id="KON88783.1"/>
    </source>
</evidence>
<comment type="similarity">
    <text evidence="1">Belongs to the ROK (NagC/XylR) family.</text>
</comment>
<dbReference type="EMBL" id="LGUF01000007">
    <property type="protein sequence ID" value="KON88783.1"/>
    <property type="molecule type" value="Genomic_DNA"/>
</dbReference>
<keyword evidence="2" id="KW-0808">Transferase</keyword>
<dbReference type="InterPro" id="IPR000600">
    <property type="entry name" value="ROK"/>
</dbReference>
<sequence>MKKAIGIDVGGTKIAAGIISETGELLKRAEVKSDPSDREKMFIRVVESVEQVLKDSTYSIGDMEGIGVGVPGKVDRDQGIAVFQNNLSWARFPVAERLREHFQVEMIVTDNDVYTAAFAEWKTACGNRDETFVYITISTGISCSIIHHGSFFRGAGFAGELGLIPVFSKTPDMKLERLEKAAAGPAIAKIAERKLNTEDLSAKDVFERHQAGALEYQTIIDELTDCWAQGLYSISCLLDPHQVVFGGSVIANNPYLLEVIKEKLKNYQIPVQQHLLSRMSISTMKQDNGVVGAGLRVFDHI</sequence>
<dbReference type="PANTHER" id="PTHR18964">
    <property type="entry name" value="ROK (REPRESSOR, ORF, KINASE) FAMILY"/>
    <property type="match status" value="1"/>
</dbReference>
<protein>
    <submittedName>
        <fullName evidence="2">Kinase</fullName>
    </submittedName>
</protein>
<evidence type="ECO:0000313" key="3">
    <source>
        <dbReference type="Proteomes" id="UP000037109"/>
    </source>
</evidence>
<proteinExistence type="inferred from homology"/>
<dbReference type="RefSeq" id="WP_053436163.1">
    <property type="nucleotide sequence ID" value="NZ_LGUF01000007.1"/>
</dbReference>
<dbReference type="Gene3D" id="3.30.420.40">
    <property type="match status" value="2"/>
</dbReference>
<dbReference type="InterPro" id="IPR043129">
    <property type="entry name" value="ATPase_NBD"/>
</dbReference>
<evidence type="ECO:0000256" key="1">
    <source>
        <dbReference type="ARBA" id="ARBA00006479"/>
    </source>
</evidence>
<dbReference type="AlphaFoldDB" id="A0A0M0GG76"/>
<name>A0A0M0GG76_SPOGL</name>
<gene>
    <name evidence="2" type="ORF">AF332_19580</name>
</gene>
<dbReference type="Pfam" id="PF00480">
    <property type="entry name" value="ROK"/>
    <property type="match status" value="1"/>
</dbReference>
<dbReference type="STRING" id="1459.AF332_19580"/>
<keyword evidence="2" id="KW-0418">Kinase</keyword>
<dbReference type="PANTHER" id="PTHR18964:SF149">
    <property type="entry name" value="BIFUNCTIONAL UDP-N-ACETYLGLUCOSAMINE 2-EPIMERASE_N-ACETYLMANNOSAMINE KINASE"/>
    <property type="match status" value="1"/>
</dbReference>
<dbReference type="PATRIC" id="fig|1459.3.peg.4310"/>
<reference evidence="3" key="1">
    <citation type="submission" date="2015-07" db="EMBL/GenBank/DDBJ databases">
        <title>Fjat-10036 dsm4.</title>
        <authorList>
            <person name="Liu B."/>
            <person name="Wang J."/>
            <person name="Zhu Y."/>
            <person name="Liu G."/>
            <person name="Chen Q."/>
            <person name="Chen Z."/>
            <person name="Lan J."/>
            <person name="Che J."/>
            <person name="Ge C."/>
            <person name="Shi H."/>
            <person name="Pan Z."/>
            <person name="Liu X."/>
        </authorList>
    </citation>
    <scope>NUCLEOTIDE SEQUENCE [LARGE SCALE GENOMIC DNA]</scope>
    <source>
        <strain evidence="3">DSM 4</strain>
    </source>
</reference>